<dbReference type="STRING" id="1658174.A0A1J9Q3H0"/>
<name>A0A1J9Q3H0_9EURO</name>
<proteinExistence type="predicted"/>
<accession>A0A1J9Q3H0</accession>
<dbReference type="Proteomes" id="UP000242791">
    <property type="component" value="Unassembled WGS sequence"/>
</dbReference>
<dbReference type="OrthoDB" id="4202990at2759"/>
<gene>
    <name evidence="2" type="ORF">ACJ73_05548</name>
</gene>
<dbReference type="AlphaFoldDB" id="A0A1J9Q3H0"/>
<comment type="caution">
    <text evidence="2">The sequence shown here is derived from an EMBL/GenBank/DDBJ whole genome shotgun (WGS) entry which is preliminary data.</text>
</comment>
<reference evidence="2 3" key="1">
    <citation type="submission" date="2015-08" db="EMBL/GenBank/DDBJ databases">
        <title>Emmonsia species relationships and genome sequence.</title>
        <authorList>
            <person name="Cuomo C.A."/>
            <person name="Schwartz I.S."/>
            <person name="Kenyon C."/>
            <person name="De Hoog G.S."/>
            <person name="Govender N.P."/>
            <person name="Botha A."/>
            <person name="Moreno L."/>
            <person name="De Vries M."/>
            <person name="Munoz J.F."/>
            <person name="Stielow J.B."/>
        </authorList>
    </citation>
    <scope>NUCLEOTIDE SEQUENCE [LARGE SCALE GENOMIC DNA]</scope>
    <source>
        <strain evidence="2 3">EI222</strain>
    </source>
</reference>
<keyword evidence="3" id="KW-1185">Reference proteome</keyword>
<sequence>MAAARRHHYHDLPLEVVEEVAENLDLEPLKCLRLTSRKTTHLTESSSNTIMAVIYDASGVECILTRGVRRRVVGRTIGFSGQKCDDQDRVDAESDFIWLRTRQRGQNEQSDESTLVPAFLTFARLDSVNIDAITVWGRGNVVSTLHGKDSQVYRLSISALATSGVSMKVETGASKIAVTAKSSSKAVRGREGAFHWDRLEPSDREAIQRLISQV</sequence>
<protein>
    <recommendedName>
        <fullName evidence="1">F-box domain-containing protein</fullName>
    </recommendedName>
</protein>
<evidence type="ECO:0000313" key="2">
    <source>
        <dbReference type="EMBL" id="OJD23097.1"/>
    </source>
</evidence>
<evidence type="ECO:0000313" key="3">
    <source>
        <dbReference type="Proteomes" id="UP000242791"/>
    </source>
</evidence>
<evidence type="ECO:0000259" key="1">
    <source>
        <dbReference type="PROSITE" id="PS50181"/>
    </source>
</evidence>
<dbReference type="VEuPathDB" id="FungiDB:ACJ73_05548"/>
<dbReference type="EMBL" id="LGTZ01000878">
    <property type="protein sequence ID" value="OJD23097.1"/>
    <property type="molecule type" value="Genomic_DNA"/>
</dbReference>
<organism evidence="2 3">
    <name type="scientific">Blastomyces percursus</name>
    <dbReference type="NCBI Taxonomy" id="1658174"/>
    <lineage>
        <taxon>Eukaryota</taxon>
        <taxon>Fungi</taxon>
        <taxon>Dikarya</taxon>
        <taxon>Ascomycota</taxon>
        <taxon>Pezizomycotina</taxon>
        <taxon>Eurotiomycetes</taxon>
        <taxon>Eurotiomycetidae</taxon>
        <taxon>Onygenales</taxon>
        <taxon>Ajellomycetaceae</taxon>
        <taxon>Blastomyces</taxon>
    </lineage>
</organism>
<feature type="domain" description="F-box" evidence="1">
    <location>
        <begin position="6"/>
        <end position="53"/>
    </location>
</feature>
<dbReference type="InterPro" id="IPR001810">
    <property type="entry name" value="F-box_dom"/>
</dbReference>
<dbReference type="PROSITE" id="PS50181">
    <property type="entry name" value="FBOX"/>
    <property type="match status" value="1"/>
</dbReference>